<name>A0AAV2FXN8_9ROSI</name>
<gene>
    <name evidence="1" type="ORF">LTRI10_LOCUS42318</name>
</gene>
<sequence length="250" mass="25662">MGPLHQFGPRRPMSSRLGPVVIPGHLGLALASRQLLGRRRRQKPRPTAAPWLSVADPFSHADLNALACRPAITAASFITAAAVGGRSATAISLDPPAAVGSLPAAPSHAGGSPAALSPLPPVPPPLLFCGGCCTPRSASKVAWISSNLLQIHRDSSSRSRFSTSLSTRSLSNAATRRARLTQIVSISVSSTSSPSPGFGTPCVPSPATGSPVVAACSCAALAAFSVASMDFVDTIAIVVLRLLRNPRTRL</sequence>
<dbReference type="Proteomes" id="UP001497516">
    <property type="component" value="Chromosome 7"/>
</dbReference>
<keyword evidence="2" id="KW-1185">Reference proteome</keyword>
<proteinExistence type="predicted"/>
<protein>
    <submittedName>
        <fullName evidence="1">Uncharacterized protein</fullName>
    </submittedName>
</protein>
<accession>A0AAV2FXN8</accession>
<dbReference type="AlphaFoldDB" id="A0AAV2FXN8"/>
<reference evidence="1 2" key="1">
    <citation type="submission" date="2024-04" db="EMBL/GenBank/DDBJ databases">
        <authorList>
            <person name="Fracassetti M."/>
        </authorList>
    </citation>
    <scope>NUCLEOTIDE SEQUENCE [LARGE SCALE GENOMIC DNA]</scope>
</reference>
<evidence type="ECO:0000313" key="2">
    <source>
        <dbReference type="Proteomes" id="UP001497516"/>
    </source>
</evidence>
<evidence type="ECO:0000313" key="1">
    <source>
        <dbReference type="EMBL" id="CAL1402310.1"/>
    </source>
</evidence>
<organism evidence="1 2">
    <name type="scientific">Linum trigynum</name>
    <dbReference type="NCBI Taxonomy" id="586398"/>
    <lineage>
        <taxon>Eukaryota</taxon>
        <taxon>Viridiplantae</taxon>
        <taxon>Streptophyta</taxon>
        <taxon>Embryophyta</taxon>
        <taxon>Tracheophyta</taxon>
        <taxon>Spermatophyta</taxon>
        <taxon>Magnoliopsida</taxon>
        <taxon>eudicotyledons</taxon>
        <taxon>Gunneridae</taxon>
        <taxon>Pentapetalae</taxon>
        <taxon>rosids</taxon>
        <taxon>fabids</taxon>
        <taxon>Malpighiales</taxon>
        <taxon>Linaceae</taxon>
        <taxon>Linum</taxon>
    </lineage>
</organism>
<dbReference type="EMBL" id="OZ034820">
    <property type="protein sequence ID" value="CAL1402310.1"/>
    <property type="molecule type" value="Genomic_DNA"/>
</dbReference>